<evidence type="ECO:0000259" key="2">
    <source>
        <dbReference type="Pfam" id="PF17921"/>
    </source>
</evidence>
<dbReference type="Pfam" id="PF17921">
    <property type="entry name" value="Integrase_H2C2"/>
    <property type="match status" value="1"/>
</dbReference>
<accession>A0AA47MYB5</accession>
<organism evidence="3 4">
    <name type="scientific">Merluccius polli</name>
    <name type="common">Benguela hake</name>
    <name type="synonym">Merluccius cadenati</name>
    <dbReference type="NCBI Taxonomy" id="89951"/>
    <lineage>
        <taxon>Eukaryota</taxon>
        <taxon>Metazoa</taxon>
        <taxon>Chordata</taxon>
        <taxon>Craniata</taxon>
        <taxon>Vertebrata</taxon>
        <taxon>Euteleostomi</taxon>
        <taxon>Actinopterygii</taxon>
        <taxon>Neopterygii</taxon>
        <taxon>Teleostei</taxon>
        <taxon>Neoteleostei</taxon>
        <taxon>Acanthomorphata</taxon>
        <taxon>Zeiogadaria</taxon>
        <taxon>Gadariae</taxon>
        <taxon>Gadiformes</taxon>
        <taxon>Gadoidei</taxon>
        <taxon>Merlucciidae</taxon>
        <taxon>Merluccius</taxon>
    </lineage>
</organism>
<reference evidence="3" key="1">
    <citation type="journal article" date="2023" name="Front. Mar. Sci.">
        <title>A new Merluccius polli reference genome to investigate the effects of global change in West African waters.</title>
        <authorList>
            <person name="Mateo J.L."/>
            <person name="Blanco-Fernandez C."/>
            <person name="Garcia-Vazquez E."/>
            <person name="Machado-Schiaffino G."/>
        </authorList>
    </citation>
    <scope>NUCLEOTIDE SEQUENCE</scope>
    <source>
        <strain evidence="3">C29</strain>
        <tissue evidence="3">Fin</tissue>
    </source>
</reference>
<sequence length="77" mass="9073">MENDLLYRKSAGRQQLVLPATYKRTVLTQLHNNMCHVGVEKVLSLARERFYWPFMKRERGACDQEVLLHQTEEASHT</sequence>
<comment type="caution">
    <text evidence="3">The sequence shown here is derived from an EMBL/GenBank/DDBJ whole genome shotgun (WGS) entry which is preliminary data.</text>
</comment>
<gene>
    <name evidence="3" type="ORF">N1851_010632</name>
</gene>
<dbReference type="InterPro" id="IPR041588">
    <property type="entry name" value="Integrase_H2C2"/>
</dbReference>
<proteinExistence type="predicted"/>
<evidence type="ECO:0000313" key="3">
    <source>
        <dbReference type="EMBL" id="KAK0148948.1"/>
    </source>
</evidence>
<keyword evidence="4" id="KW-1185">Reference proteome</keyword>
<dbReference type="FunFam" id="1.10.340.70:FF:000001">
    <property type="entry name" value="Retrovirus-related Pol polyprotein from transposon gypsy-like Protein"/>
    <property type="match status" value="1"/>
</dbReference>
<dbReference type="Proteomes" id="UP001174136">
    <property type="component" value="Unassembled WGS sequence"/>
</dbReference>
<dbReference type="AlphaFoldDB" id="A0AA47MYB5"/>
<protein>
    <recommendedName>
        <fullName evidence="1">Gypsy retrotransposon integrase-like protein 1</fullName>
    </recommendedName>
</protein>
<evidence type="ECO:0000256" key="1">
    <source>
        <dbReference type="ARBA" id="ARBA00039658"/>
    </source>
</evidence>
<name>A0AA47MYB5_MERPO</name>
<feature type="domain" description="Integrase zinc-binding" evidence="2">
    <location>
        <begin position="19"/>
        <end position="57"/>
    </location>
</feature>
<evidence type="ECO:0000313" key="4">
    <source>
        <dbReference type="Proteomes" id="UP001174136"/>
    </source>
</evidence>
<dbReference type="Gene3D" id="1.10.340.70">
    <property type="match status" value="1"/>
</dbReference>
<dbReference type="EMBL" id="JAOPHQ010001991">
    <property type="protein sequence ID" value="KAK0148948.1"/>
    <property type="molecule type" value="Genomic_DNA"/>
</dbReference>